<accession>A0ABW4JBI5</accession>
<dbReference type="Proteomes" id="UP001597079">
    <property type="component" value="Unassembled WGS sequence"/>
</dbReference>
<reference evidence="2" key="1">
    <citation type="journal article" date="2019" name="Int. J. Syst. Evol. Microbiol.">
        <title>The Global Catalogue of Microorganisms (GCM) 10K type strain sequencing project: providing services to taxonomists for standard genome sequencing and annotation.</title>
        <authorList>
            <consortium name="The Broad Institute Genomics Platform"/>
            <consortium name="The Broad Institute Genome Sequencing Center for Infectious Disease"/>
            <person name="Wu L."/>
            <person name="Ma J."/>
        </authorList>
    </citation>
    <scope>NUCLEOTIDE SEQUENCE [LARGE SCALE GENOMIC DNA]</scope>
    <source>
        <strain evidence="2">CGMCC 1.12286</strain>
    </source>
</reference>
<evidence type="ECO:0000313" key="1">
    <source>
        <dbReference type="EMBL" id="MFD1673592.1"/>
    </source>
</evidence>
<protein>
    <recommendedName>
        <fullName evidence="3">Glycosyl transferase family 2</fullName>
    </recommendedName>
</protein>
<gene>
    <name evidence="1" type="ORF">ACFSB2_02570</name>
</gene>
<dbReference type="RefSeq" id="WP_377941047.1">
    <property type="nucleotide sequence ID" value="NZ_JBHUCX010000008.1"/>
</dbReference>
<keyword evidence="2" id="KW-1185">Reference proteome</keyword>
<dbReference type="SUPFAM" id="SSF53448">
    <property type="entry name" value="Nucleotide-diphospho-sugar transferases"/>
    <property type="match status" value="1"/>
</dbReference>
<name>A0ABW4JBI5_9BACL</name>
<evidence type="ECO:0008006" key="3">
    <source>
        <dbReference type="Google" id="ProtNLM"/>
    </source>
</evidence>
<organism evidence="1 2">
    <name type="scientific">Alicyclobacillus fodiniaquatilis</name>
    <dbReference type="NCBI Taxonomy" id="1661150"/>
    <lineage>
        <taxon>Bacteria</taxon>
        <taxon>Bacillati</taxon>
        <taxon>Bacillota</taxon>
        <taxon>Bacilli</taxon>
        <taxon>Bacillales</taxon>
        <taxon>Alicyclobacillaceae</taxon>
        <taxon>Alicyclobacillus</taxon>
    </lineage>
</organism>
<dbReference type="InterPro" id="IPR029044">
    <property type="entry name" value="Nucleotide-diphossugar_trans"/>
</dbReference>
<sequence length="268" mass="29878">MTEAIYAIVGARNEEKTIANVLHQLERLHVSGATLVLNGCTDGTQAICSRLQRQLSYPLALVVSDEALGHDVARAVGTYHALRKYRREMAFVYVDADWGGSFAPMLEAFVHDGLTTRADVTSVSFACLEQGKFFETMSRPWKKALACQQTIPLAAAPFMLPMLVQARLFARLSPLALSHPGHWIAQCATLPCRWRIYDHWDLSLVGHLAKSERHNHHIAARIAADGEIAYRLLNGLPLLAQRPISALPPRNFAWLRQYAATISWPETD</sequence>
<evidence type="ECO:0000313" key="2">
    <source>
        <dbReference type="Proteomes" id="UP001597079"/>
    </source>
</evidence>
<comment type="caution">
    <text evidence="1">The sequence shown here is derived from an EMBL/GenBank/DDBJ whole genome shotgun (WGS) entry which is preliminary data.</text>
</comment>
<dbReference type="EMBL" id="JBHUCX010000008">
    <property type="protein sequence ID" value="MFD1673592.1"/>
    <property type="molecule type" value="Genomic_DNA"/>
</dbReference>
<proteinExistence type="predicted"/>
<dbReference type="Gene3D" id="3.90.550.10">
    <property type="entry name" value="Spore Coat Polysaccharide Biosynthesis Protein SpsA, Chain A"/>
    <property type="match status" value="1"/>
</dbReference>